<dbReference type="InterPro" id="IPR015995">
    <property type="entry name" value="MlrC_N"/>
</dbReference>
<dbReference type="Proteomes" id="UP000502196">
    <property type="component" value="Chromosome"/>
</dbReference>
<evidence type="ECO:0000259" key="1">
    <source>
        <dbReference type="Pfam" id="PF07171"/>
    </source>
</evidence>
<protein>
    <submittedName>
        <fullName evidence="3">M81 family peptidase</fullName>
    </submittedName>
</protein>
<evidence type="ECO:0000259" key="2">
    <source>
        <dbReference type="Pfam" id="PF07364"/>
    </source>
</evidence>
<name>A0A6F9E2R3_9BACL</name>
<sequence>MTNHRIGIAFCYHESHTFSPVKTDIRAFEQECLVEGDDILSTFRGTRTEVGGFIDVLEQNGAAVVPLVCAAAIPSGTVTASAYETIEERMLAAIGRAQPLDGILLALHGAMVVEGLADPEGRLLSRIRAIVGADLPIATTLDLHANVTRQMVEQTPMQFGFKTYPHVDMYEQGVRAASLLLHSLAAKQVYHASFIKLPMMPPSINMLTQEGPMHDLVELARAAEEREGIVNVSVFGGFPYSDIPDVGASILVIAADKPAGDRVARFLADKMWDQRERFLLSLPGIQEAVDEALRWEGDRPIVLADVSDNPLSGGTGDTTGLLSELLSRRVRNALFGALYDPETLDACRRAGVGAELTLRLGGKHSPEFGAPVEVPAKVIRLSDGRFRNQGPMNTGLLVDTNGAAHIRVEGIDLLITGRALSANDPELFRHIGIEPTEKRILALKVKNHFRAAFEPLVGRIINVDAPGLASNKLRNFLYRHIPRPIWPIDDWKGDLPWRKGGHTA</sequence>
<dbReference type="PIRSF" id="PIRSF012702">
    <property type="entry name" value="UCP012702"/>
    <property type="match status" value="1"/>
</dbReference>
<proteinExistence type="predicted"/>
<dbReference type="InterPro" id="IPR009197">
    <property type="entry name" value="MlrC"/>
</dbReference>
<organism evidence="3 4">
    <name type="scientific">Kyrpidia spormannii</name>
    <dbReference type="NCBI Taxonomy" id="2055160"/>
    <lineage>
        <taxon>Bacteria</taxon>
        <taxon>Bacillati</taxon>
        <taxon>Bacillota</taxon>
        <taxon>Bacilli</taxon>
        <taxon>Bacillales</taxon>
        <taxon>Alicyclobacillaceae</taxon>
        <taxon>Kyrpidia</taxon>
    </lineage>
</organism>
<dbReference type="InterPro" id="IPR010799">
    <property type="entry name" value="MlrC_C"/>
</dbReference>
<gene>
    <name evidence="3" type="ORF">COOX1_0989</name>
</gene>
<reference evidence="3 4" key="1">
    <citation type="submission" date="2020-04" db="EMBL/GenBank/DDBJ databases">
        <authorList>
            <person name="Hogendoorn C."/>
        </authorList>
    </citation>
    <scope>NUCLEOTIDE SEQUENCE [LARGE SCALE GENOMIC DNA]</scope>
    <source>
        <strain evidence="3">COOX1</strain>
    </source>
</reference>
<feature type="domain" description="Microcystin LR degradation protein MlrC C-terminal" evidence="1">
    <location>
        <begin position="303"/>
        <end position="480"/>
    </location>
</feature>
<evidence type="ECO:0000313" key="4">
    <source>
        <dbReference type="Proteomes" id="UP000502196"/>
    </source>
</evidence>
<dbReference type="RefSeq" id="WP_170085116.1">
    <property type="nucleotide sequence ID" value="NZ_CP047971.1"/>
</dbReference>
<dbReference type="AlphaFoldDB" id="A0A6F9E2R3"/>
<dbReference type="Pfam" id="PF07364">
    <property type="entry name" value="DUF1485"/>
    <property type="match status" value="1"/>
</dbReference>
<feature type="domain" description="Microcystin LR degradation protein MlrC N-terminal" evidence="2">
    <location>
        <begin position="5"/>
        <end position="293"/>
    </location>
</feature>
<dbReference type="EMBL" id="LR792683">
    <property type="protein sequence ID" value="CAB3391594.1"/>
    <property type="molecule type" value="Genomic_DNA"/>
</dbReference>
<dbReference type="Pfam" id="PF07171">
    <property type="entry name" value="MlrC_C"/>
    <property type="match status" value="1"/>
</dbReference>
<evidence type="ECO:0000313" key="3">
    <source>
        <dbReference type="EMBL" id="CAB3391594.1"/>
    </source>
</evidence>
<accession>A0A6F9E2R3</accession>